<evidence type="ECO:0000313" key="3">
    <source>
        <dbReference type="EMBL" id="GBF96150.1"/>
    </source>
</evidence>
<sequence length="700" mass="73400">MFRRLRAAGEAGPSSARPSSPSRVDAGEPPPTKLFKSVFGLTRTKKAEKVIKDMDGDWRQKAGRQLDILRSRHQHDKDATATRIATMQGELGAAAARVRDLEGVLALEQAQRGAAEEKIHFLEGALAEERASQAATEGELGAAAARVRDLEGVLALEQAQRGAAEEKIHFLEGALAEERASQAATEGELGAAAARVRDLEGVLALEQAQRGAAEEKIHFLEGALAEERASQATAQASLVASKRDVTGLKDKLSLKAVKLEHLTARHAETTKELLKARQGLEQQRQQARAAAAQAEGAASEVAALRERVAKVQKELEETCLENNQVHSLRAAAAEAETRALANKEDLRKATAQVAQLTGLTKKMQDEVGQRHDPRGLQLSLDKAVARGEDLDARRKAAERDVAHLRAQLNAATAPAPESPGNAHAVRQQSLARDRLQAEGALQAARARVLELETAGYDAEVVVGLRRQLDEARRAKGEARRAKDELLLLLRRSLAPTLINGVVDATLLKVMGPLLELLLPFTSGQEEALQKWAVAEASDQDERHTLQGVWAQRQAAGLDSPRNSSADCTPPGSPRRAAPAALHRKRRGSGSEGRGGAGSPVAPPSRFAVAAAALDRGGSAAAAATPAQAAPAPGTPRGGPAASAAVQAAAGAELKGVVLQLLSAALVHAVEREIEAKAAPAPPAAAPAAAAAATHGSGAAV</sequence>
<dbReference type="Proteomes" id="UP000247498">
    <property type="component" value="Unassembled WGS sequence"/>
</dbReference>
<dbReference type="InParanoid" id="A0A2V0PE29"/>
<feature type="coiled-coil region" evidence="1">
    <location>
        <begin position="270"/>
        <end position="321"/>
    </location>
</feature>
<gene>
    <name evidence="3" type="ORF">Rsub_08898</name>
</gene>
<dbReference type="EMBL" id="BDRX01000075">
    <property type="protein sequence ID" value="GBF96150.1"/>
    <property type="molecule type" value="Genomic_DNA"/>
</dbReference>
<keyword evidence="1" id="KW-0175">Coiled coil</keyword>
<keyword evidence="4" id="KW-1185">Reference proteome</keyword>
<name>A0A2V0PE29_9CHLO</name>
<accession>A0A2V0PE29</accession>
<feature type="compositionally biased region" description="Low complexity" evidence="2">
    <location>
        <begin position="8"/>
        <end position="23"/>
    </location>
</feature>
<protein>
    <submittedName>
        <fullName evidence="3">Uncharacterized protein</fullName>
    </submittedName>
</protein>
<feature type="region of interest" description="Disordered" evidence="2">
    <location>
        <begin position="553"/>
        <end position="602"/>
    </location>
</feature>
<feature type="coiled-coil region" evidence="1">
    <location>
        <begin position="346"/>
        <end position="407"/>
    </location>
</feature>
<reference evidence="3 4" key="1">
    <citation type="journal article" date="2018" name="Sci. Rep.">
        <title>Raphidocelis subcapitata (=Pseudokirchneriella subcapitata) provides an insight into genome evolution and environmental adaptations in the Sphaeropleales.</title>
        <authorList>
            <person name="Suzuki S."/>
            <person name="Yamaguchi H."/>
            <person name="Nakajima N."/>
            <person name="Kawachi M."/>
        </authorList>
    </citation>
    <scope>NUCLEOTIDE SEQUENCE [LARGE SCALE GENOMIC DNA]</scope>
    <source>
        <strain evidence="3 4">NIES-35</strain>
    </source>
</reference>
<proteinExistence type="predicted"/>
<dbReference type="AlphaFoldDB" id="A0A2V0PE29"/>
<feature type="coiled-coil region" evidence="1">
    <location>
        <begin position="461"/>
        <end position="491"/>
    </location>
</feature>
<comment type="caution">
    <text evidence="3">The sequence shown here is derived from an EMBL/GenBank/DDBJ whole genome shotgun (WGS) entry which is preliminary data.</text>
</comment>
<evidence type="ECO:0000256" key="1">
    <source>
        <dbReference type="SAM" id="Coils"/>
    </source>
</evidence>
<evidence type="ECO:0000256" key="2">
    <source>
        <dbReference type="SAM" id="MobiDB-lite"/>
    </source>
</evidence>
<evidence type="ECO:0000313" key="4">
    <source>
        <dbReference type="Proteomes" id="UP000247498"/>
    </source>
</evidence>
<feature type="region of interest" description="Disordered" evidence="2">
    <location>
        <begin position="1"/>
        <end position="35"/>
    </location>
</feature>
<organism evidence="3 4">
    <name type="scientific">Raphidocelis subcapitata</name>
    <dbReference type="NCBI Taxonomy" id="307507"/>
    <lineage>
        <taxon>Eukaryota</taxon>
        <taxon>Viridiplantae</taxon>
        <taxon>Chlorophyta</taxon>
        <taxon>core chlorophytes</taxon>
        <taxon>Chlorophyceae</taxon>
        <taxon>CS clade</taxon>
        <taxon>Sphaeropleales</taxon>
        <taxon>Selenastraceae</taxon>
        <taxon>Raphidocelis</taxon>
    </lineage>
</organism>